<proteinExistence type="predicted"/>
<dbReference type="RefSeq" id="WP_044884799.1">
    <property type="nucleotide sequence ID" value="NZ_JYFN01000013.1"/>
</dbReference>
<organism evidence="2 3">
    <name type="scientific">Frankia torreyi</name>
    <dbReference type="NCBI Taxonomy" id="1856"/>
    <lineage>
        <taxon>Bacteria</taxon>
        <taxon>Bacillati</taxon>
        <taxon>Actinomycetota</taxon>
        <taxon>Actinomycetes</taxon>
        <taxon>Frankiales</taxon>
        <taxon>Frankiaceae</taxon>
        <taxon>Frankia</taxon>
    </lineage>
</organism>
<dbReference type="PANTHER" id="PTHR43162">
    <property type="match status" value="1"/>
</dbReference>
<dbReference type="Gene3D" id="3.40.50.720">
    <property type="entry name" value="NAD(P)-binding Rossmann-like Domain"/>
    <property type="match status" value="1"/>
</dbReference>
<dbReference type="Pfam" id="PF13460">
    <property type="entry name" value="NAD_binding_10"/>
    <property type="match status" value="1"/>
</dbReference>
<evidence type="ECO:0000313" key="2">
    <source>
        <dbReference type="EMBL" id="KJE23423.1"/>
    </source>
</evidence>
<dbReference type="SUPFAM" id="SSF51735">
    <property type="entry name" value="NAD(P)-binding Rossmann-fold domains"/>
    <property type="match status" value="1"/>
</dbReference>
<comment type="caution">
    <text evidence="2">The sequence shown here is derived from an EMBL/GenBank/DDBJ whole genome shotgun (WGS) entry which is preliminary data.</text>
</comment>
<dbReference type="Proteomes" id="UP000032545">
    <property type="component" value="Unassembled WGS sequence"/>
</dbReference>
<reference evidence="2 3" key="2">
    <citation type="journal article" date="2016" name="Genome Announc.">
        <title>Permanent Draft Genome Sequences for Two Variants of Frankia sp. Strain CpI1, the First Frankia Strain Isolated from Root Nodules of Comptonia peregrina.</title>
        <authorList>
            <person name="Oshone R."/>
            <person name="Hurst S.G.IV."/>
            <person name="Abebe-Akele F."/>
            <person name="Simpson S."/>
            <person name="Morris K."/>
            <person name="Thomas W.K."/>
            <person name="Tisa L.S."/>
        </authorList>
    </citation>
    <scope>NUCLEOTIDE SEQUENCE [LARGE SCALE GENOMIC DNA]</scope>
    <source>
        <strain evidence="3">CpI1-S</strain>
    </source>
</reference>
<gene>
    <name evidence="2" type="ORF">FF36_02129</name>
</gene>
<dbReference type="EMBL" id="JYFN01000013">
    <property type="protein sequence ID" value="KJE23423.1"/>
    <property type="molecule type" value="Genomic_DNA"/>
</dbReference>
<keyword evidence="3" id="KW-1185">Reference proteome</keyword>
<dbReference type="PATRIC" id="fig|1502723.3.peg.1084"/>
<evidence type="ECO:0000259" key="1">
    <source>
        <dbReference type="Pfam" id="PF13460"/>
    </source>
</evidence>
<sequence length="284" mass="29526">MTILVTGGRGSVARALIDELLAVDAPVRVVSRDPARADVPAGVQVAAADLARPESIPAVLDGVTAVFLYAEPAGIDGFLDAAAAAKVERIVLLSSLSAEDPDTSTPIARRHVVVEEAIAASGLAWTFVRPGAFATNALGWAPSIRAEGVVRGAYPESHSAPIHERDMAAVAARALLEPGHEGKRYALTGPESLTAREQVELIGAAIGRPLRFEALSLDQARAQLQAQLGPSAWPGIADTLLRYQADSDGRPVAVSDTVGAVTGRPARTFATWAADHAPAFRSGQ</sequence>
<feature type="domain" description="NAD(P)-binding" evidence="1">
    <location>
        <begin position="7"/>
        <end position="178"/>
    </location>
</feature>
<reference evidence="3" key="1">
    <citation type="submission" date="2015-02" db="EMBL/GenBank/DDBJ databases">
        <title>Draft Genome of Frankia sp. CpI1-S.</title>
        <authorList>
            <person name="Oshone R.T."/>
            <person name="Ngom M."/>
            <person name="Ghodhbane-Gtari F."/>
            <person name="Gtari M."/>
            <person name="Morris K."/>
            <person name="Thomas K."/>
            <person name="Sen A."/>
            <person name="Tisa L.S."/>
        </authorList>
    </citation>
    <scope>NUCLEOTIDE SEQUENCE [LARGE SCALE GENOMIC DNA]</scope>
    <source>
        <strain evidence="3">CpI1-S</strain>
    </source>
</reference>
<dbReference type="InterPro" id="IPR036291">
    <property type="entry name" value="NAD(P)-bd_dom_sf"/>
</dbReference>
<dbReference type="AlphaFoldDB" id="A0A0D8BGM6"/>
<dbReference type="InterPro" id="IPR016040">
    <property type="entry name" value="NAD(P)-bd_dom"/>
</dbReference>
<name>A0A0D8BGM6_9ACTN</name>
<dbReference type="OrthoDB" id="116343at2"/>
<accession>A0A0D8BGM6</accession>
<dbReference type="PANTHER" id="PTHR43162:SF1">
    <property type="entry name" value="PRESTALK A DIFFERENTIATION PROTEIN A"/>
    <property type="match status" value="1"/>
</dbReference>
<protein>
    <submittedName>
        <fullName evidence="2">Putative nucleoside-diphosphate sugar epimerase</fullName>
    </submittedName>
</protein>
<evidence type="ECO:0000313" key="3">
    <source>
        <dbReference type="Proteomes" id="UP000032545"/>
    </source>
</evidence>
<dbReference type="InterPro" id="IPR051604">
    <property type="entry name" value="Ergot_Alk_Oxidoreductase"/>
</dbReference>